<dbReference type="SMART" id="SM00028">
    <property type="entry name" value="TPR"/>
    <property type="match status" value="2"/>
</dbReference>
<dbReference type="InterPro" id="IPR050498">
    <property type="entry name" value="Ycf3"/>
</dbReference>
<evidence type="ECO:0000313" key="4">
    <source>
        <dbReference type="Proteomes" id="UP000006671"/>
    </source>
</evidence>
<dbReference type="AlphaFoldDB" id="D2V0R4"/>
<reference evidence="3 4" key="1">
    <citation type="journal article" date="2010" name="Cell">
        <title>The genome of Naegleria gruberi illuminates early eukaryotic versatility.</title>
        <authorList>
            <person name="Fritz-Laylin L.K."/>
            <person name="Prochnik S.E."/>
            <person name="Ginger M.L."/>
            <person name="Dacks J.B."/>
            <person name="Carpenter M.L."/>
            <person name="Field M.C."/>
            <person name="Kuo A."/>
            <person name="Paredez A."/>
            <person name="Chapman J."/>
            <person name="Pham J."/>
            <person name="Shu S."/>
            <person name="Neupane R."/>
            <person name="Cipriano M."/>
            <person name="Mancuso J."/>
            <person name="Tu H."/>
            <person name="Salamov A."/>
            <person name="Lindquist E."/>
            <person name="Shapiro H."/>
            <person name="Lucas S."/>
            <person name="Grigoriev I.V."/>
            <person name="Cande W.Z."/>
            <person name="Fulton C."/>
            <person name="Rokhsar D.S."/>
            <person name="Dawson S.C."/>
        </authorList>
    </citation>
    <scope>NUCLEOTIDE SEQUENCE [LARGE SCALE GENOMIC DNA]</scope>
    <source>
        <strain evidence="3 4">NEG-M</strain>
    </source>
</reference>
<protein>
    <submittedName>
        <fullName evidence="3">Predicted protein</fullName>
    </submittedName>
</protein>
<dbReference type="Gene3D" id="3.30.710.10">
    <property type="entry name" value="Potassium Channel Kv1.1, Chain A"/>
    <property type="match status" value="1"/>
</dbReference>
<dbReference type="EMBL" id="GG738847">
    <property type="protein sequence ID" value="EFC49562.1"/>
    <property type="molecule type" value="Genomic_DNA"/>
</dbReference>
<dbReference type="InterPro" id="IPR011333">
    <property type="entry name" value="SKP1/BTB/POZ_sf"/>
</dbReference>
<dbReference type="PANTHER" id="PTHR44858:SF1">
    <property type="entry name" value="UDP-N-ACETYLGLUCOSAMINE--PEPTIDE N-ACETYLGLUCOSAMINYLTRANSFERASE SPINDLY-RELATED"/>
    <property type="match status" value="1"/>
</dbReference>
<dbReference type="PANTHER" id="PTHR44858">
    <property type="entry name" value="TETRATRICOPEPTIDE REPEAT PROTEIN 6"/>
    <property type="match status" value="1"/>
</dbReference>
<dbReference type="VEuPathDB" id="AmoebaDB:NAEGRDRAFT_45754"/>
<keyword evidence="4" id="KW-1185">Reference proteome</keyword>
<name>D2V0R4_NAEGR</name>
<evidence type="ECO:0000313" key="3">
    <source>
        <dbReference type="EMBL" id="EFC49562.1"/>
    </source>
</evidence>
<dbReference type="GeneID" id="8852284"/>
<dbReference type="OrthoDB" id="2942533at2759"/>
<keyword evidence="2" id="KW-0802">TPR repeat</keyword>
<keyword evidence="1" id="KW-0677">Repeat</keyword>
<dbReference type="KEGG" id="ngr:NAEGRDRAFT_45754"/>
<dbReference type="SUPFAM" id="SSF48452">
    <property type="entry name" value="TPR-like"/>
    <property type="match status" value="1"/>
</dbReference>
<organism evidence="4">
    <name type="scientific">Naegleria gruberi</name>
    <name type="common">Amoeba</name>
    <dbReference type="NCBI Taxonomy" id="5762"/>
    <lineage>
        <taxon>Eukaryota</taxon>
        <taxon>Discoba</taxon>
        <taxon>Heterolobosea</taxon>
        <taxon>Tetramitia</taxon>
        <taxon>Eutetramitia</taxon>
        <taxon>Vahlkampfiidae</taxon>
        <taxon>Naegleria</taxon>
    </lineage>
</organism>
<gene>
    <name evidence="3" type="ORF">NAEGRDRAFT_45754</name>
</gene>
<sequence length="643" mass="75277">MGKRSRTIDQDKDLEEAREPQEMNLYDHLSSLYDSCNGENEEGANNNNNNTIIVPPNVIVKTSFKDFNVHEFAVKRSGLFRTMIDSNEQWKLGKVDDKFNIDLTSVEGSISTEGEPLKKKDFEIIFRYLYCDDFNCYMGTSTLKRIIDMAKYLDIPSLITKILDGIQFSLKYFPIKYSLKGELTEHEIVDLIFKLTNRFKNNYGEEVKGYSNELISYICQQQLVPLFIKVNLLQRHLTQNNKGVVITKEMLQPFSECIKKMRKESKYLLPNQSENIDPTMFKLLELKQPKENPCKRKHYRCADTVYISMGAEEDSGEFSYKKMNQSDATKPQPSFGFKLGAIIVSSSVMASLIISRFRVCNSEAEYLIRKRIRDGKIIVSRRGIVWPFQSSRIIKLDQPLLKVCVSNSNNINNKNIGGLIKFDWNEREFPIERMKVSIVDYEKNRKGFLEISERLLDKDEKKILDRKEMEELIEKVVEKFTNIDNNFMEELNKDLNERGLEIFSFNVRKPINELIEKETLSKEDVEKLMEKNVKLNELIEISPQDPNSYMKRGKFYLEECHFYDKAIDDFSTAIELYPNNSYAHFYRAIVYYKLGLNSPALHDFTLVTQIELYDTSILHEAKHYLSLLTDPRQRYPKLEDKKF</sequence>
<proteinExistence type="predicted"/>
<dbReference type="Proteomes" id="UP000006671">
    <property type="component" value="Unassembled WGS sequence"/>
</dbReference>
<dbReference type="InterPro" id="IPR019734">
    <property type="entry name" value="TPR_rpt"/>
</dbReference>
<accession>D2V0R4</accession>
<dbReference type="Gene3D" id="1.25.40.10">
    <property type="entry name" value="Tetratricopeptide repeat domain"/>
    <property type="match status" value="1"/>
</dbReference>
<dbReference type="RefSeq" id="XP_002682306.1">
    <property type="nucleotide sequence ID" value="XM_002682260.1"/>
</dbReference>
<dbReference type="InterPro" id="IPR011990">
    <property type="entry name" value="TPR-like_helical_dom_sf"/>
</dbReference>
<evidence type="ECO:0000256" key="1">
    <source>
        <dbReference type="ARBA" id="ARBA00022737"/>
    </source>
</evidence>
<evidence type="ECO:0000256" key="2">
    <source>
        <dbReference type="ARBA" id="ARBA00022803"/>
    </source>
</evidence>
<dbReference type="InParanoid" id="D2V0R4"/>